<evidence type="ECO:0000313" key="1">
    <source>
        <dbReference type="EMBL" id="KAF7720538.1"/>
    </source>
</evidence>
<dbReference type="OrthoDB" id="2227827at2759"/>
<evidence type="ECO:0000313" key="2">
    <source>
        <dbReference type="Proteomes" id="UP000605846"/>
    </source>
</evidence>
<gene>
    <name evidence="1" type="ORF">EC973_007627</name>
</gene>
<comment type="caution">
    <text evidence="1">The sequence shown here is derived from an EMBL/GenBank/DDBJ whole genome shotgun (WGS) entry which is preliminary data.</text>
</comment>
<dbReference type="EMBL" id="JABAYA010000587">
    <property type="protein sequence ID" value="KAF7720538.1"/>
    <property type="molecule type" value="Genomic_DNA"/>
</dbReference>
<sequence>MPHLAASEVIGLLKEVLKIIEERADDWANVIPEALVLKNQCSVIETILPRIDTALGEESLQYRCMATIKTTLESAKAEIEEFIRRDTKERHLWGKVLWNSKRVFLATDYRQSFKNKAETLTETIQKIAMYMNLGDTFRKFTVDQVKDHMSPASYEFWTKHIGNHVSHSNAWAIFIQQYQGMHGPLSDDAIESIRRVACVSGTDLTIYGFIRVTKQYGFPVDVCKLPPLPVSNAVMSEEARMQLAKMVMSLMAEYSSKVVHRSIIRINLWYEHTKKDDPHAMQRRADEWAEYIVQARKTANKKPIHKEAENVEYARRTISMFYQRYMVMWRIGKVSRQMLSDVDFPGRSRMRDFIRCISPLDYANFRIVLGQDPSEWDERKPQVYSFLEELCHFYTYGGC</sequence>
<name>A0A8H7BJF3_9FUNG</name>
<proteinExistence type="predicted"/>
<accession>A0A8H7BJF3</accession>
<keyword evidence="2" id="KW-1185">Reference proteome</keyword>
<dbReference type="Proteomes" id="UP000605846">
    <property type="component" value="Unassembled WGS sequence"/>
</dbReference>
<organism evidence="1 2">
    <name type="scientific">Apophysomyces ossiformis</name>
    <dbReference type="NCBI Taxonomy" id="679940"/>
    <lineage>
        <taxon>Eukaryota</taxon>
        <taxon>Fungi</taxon>
        <taxon>Fungi incertae sedis</taxon>
        <taxon>Mucoromycota</taxon>
        <taxon>Mucoromycotina</taxon>
        <taxon>Mucoromycetes</taxon>
        <taxon>Mucorales</taxon>
        <taxon>Mucorineae</taxon>
        <taxon>Mucoraceae</taxon>
        <taxon>Apophysomyces</taxon>
    </lineage>
</organism>
<reference evidence="1" key="1">
    <citation type="submission" date="2020-01" db="EMBL/GenBank/DDBJ databases">
        <title>Genome Sequencing of Three Apophysomyces-Like Fungal Strains Confirms a Novel Fungal Genus in the Mucoromycota with divergent Burkholderia-like Endosymbiotic Bacteria.</title>
        <authorList>
            <person name="Stajich J.E."/>
            <person name="Macias A.M."/>
            <person name="Carter-House D."/>
            <person name="Lovett B."/>
            <person name="Kasson L.R."/>
            <person name="Berry K."/>
            <person name="Grigoriev I."/>
            <person name="Chang Y."/>
            <person name="Spatafora J."/>
            <person name="Kasson M.T."/>
        </authorList>
    </citation>
    <scope>NUCLEOTIDE SEQUENCE</scope>
    <source>
        <strain evidence="1">NRRL A-21654</strain>
    </source>
</reference>
<protein>
    <submittedName>
        <fullName evidence="1">Uncharacterized protein</fullName>
    </submittedName>
</protein>
<dbReference type="AlphaFoldDB" id="A0A8H7BJF3"/>